<feature type="compositionally biased region" description="Low complexity" evidence="1">
    <location>
        <begin position="51"/>
        <end position="63"/>
    </location>
</feature>
<dbReference type="InterPro" id="IPR041807">
    <property type="entry name" value="Cue5/Don1_CUE"/>
</dbReference>
<dbReference type="GO" id="GO:0006511">
    <property type="term" value="P:ubiquitin-dependent protein catabolic process"/>
    <property type="evidence" value="ECO:0007669"/>
    <property type="project" value="TreeGrafter"/>
</dbReference>
<feature type="compositionally biased region" description="Low complexity" evidence="1">
    <location>
        <begin position="323"/>
        <end position="339"/>
    </location>
</feature>
<dbReference type="OrthoDB" id="9942608at2759"/>
<feature type="compositionally biased region" description="Basic and acidic residues" evidence="1">
    <location>
        <begin position="301"/>
        <end position="312"/>
    </location>
</feature>
<feature type="region of interest" description="Disordered" evidence="1">
    <location>
        <begin position="103"/>
        <end position="201"/>
    </location>
</feature>
<dbReference type="AlphaFoldDB" id="A0A8H4VH74"/>
<feature type="region of interest" description="Disordered" evidence="1">
    <location>
        <begin position="391"/>
        <end position="410"/>
    </location>
</feature>
<dbReference type="SMART" id="SM00546">
    <property type="entry name" value="CUE"/>
    <property type="match status" value="1"/>
</dbReference>
<feature type="compositionally biased region" description="Basic and acidic residues" evidence="1">
    <location>
        <begin position="190"/>
        <end position="201"/>
    </location>
</feature>
<evidence type="ECO:0000313" key="3">
    <source>
        <dbReference type="EMBL" id="KAF4595947.1"/>
    </source>
</evidence>
<feature type="compositionally biased region" description="Pro residues" evidence="1">
    <location>
        <begin position="64"/>
        <end position="73"/>
    </location>
</feature>
<proteinExistence type="predicted"/>
<feature type="compositionally biased region" description="Low complexity" evidence="1">
    <location>
        <begin position="128"/>
        <end position="141"/>
    </location>
</feature>
<dbReference type="SUPFAM" id="SSF46934">
    <property type="entry name" value="UBA-like"/>
    <property type="match status" value="1"/>
</dbReference>
<evidence type="ECO:0000256" key="1">
    <source>
        <dbReference type="SAM" id="MobiDB-lite"/>
    </source>
</evidence>
<dbReference type="PANTHER" id="PTHR16461">
    <property type="entry name" value="TOLL-INTERACTING PROTEIN"/>
    <property type="match status" value="1"/>
</dbReference>
<dbReference type="InterPro" id="IPR003892">
    <property type="entry name" value="CUE"/>
</dbReference>
<feature type="compositionally biased region" description="Polar residues" evidence="1">
    <location>
        <begin position="176"/>
        <end position="189"/>
    </location>
</feature>
<comment type="caution">
    <text evidence="3">The sequence shown here is derived from an EMBL/GenBank/DDBJ whole genome shotgun (WGS) entry which is preliminary data.</text>
</comment>
<reference evidence="3 4" key="1">
    <citation type="journal article" date="2020" name="G3 (Bethesda)">
        <title>Genetic Underpinnings of Host Manipulation by Ophiocordyceps as Revealed by Comparative Transcriptomics.</title>
        <authorList>
            <person name="Will I."/>
            <person name="Das B."/>
            <person name="Trinh T."/>
            <person name="Brachmann A."/>
            <person name="Ohm R.A."/>
            <person name="de Bekker C."/>
        </authorList>
    </citation>
    <scope>NUCLEOTIDE SEQUENCE [LARGE SCALE GENOMIC DNA]</scope>
    <source>
        <strain evidence="3 4">EC05</strain>
    </source>
</reference>
<feature type="compositionally biased region" description="Polar residues" evidence="1">
    <location>
        <begin position="1"/>
        <end position="25"/>
    </location>
</feature>
<gene>
    <name evidence="3" type="ORF">GQ602_001560</name>
</gene>
<dbReference type="EMBL" id="JAACLJ010000001">
    <property type="protein sequence ID" value="KAF4595947.1"/>
    <property type="molecule type" value="Genomic_DNA"/>
</dbReference>
<dbReference type="CDD" id="cd14372">
    <property type="entry name" value="CUE_Cue5p_like"/>
    <property type="match status" value="1"/>
</dbReference>
<dbReference type="GO" id="GO:0031624">
    <property type="term" value="F:ubiquitin conjugating enzyme binding"/>
    <property type="evidence" value="ECO:0007669"/>
    <property type="project" value="TreeGrafter"/>
</dbReference>
<dbReference type="Proteomes" id="UP000562929">
    <property type="component" value="Unassembled WGS sequence"/>
</dbReference>
<dbReference type="InterPro" id="IPR009060">
    <property type="entry name" value="UBA-like_sf"/>
</dbReference>
<dbReference type="FunFam" id="1.10.8.10:FF:000064">
    <property type="entry name" value="Similar to CUE domain-containing protein"/>
    <property type="match status" value="1"/>
</dbReference>
<accession>A0A8H4VH74</accession>
<dbReference type="Gene3D" id="1.10.8.10">
    <property type="entry name" value="DNA helicase RuvA subunit, C-terminal domain"/>
    <property type="match status" value="1"/>
</dbReference>
<evidence type="ECO:0000259" key="2">
    <source>
        <dbReference type="PROSITE" id="PS51140"/>
    </source>
</evidence>
<feature type="region of interest" description="Disordered" evidence="1">
    <location>
        <begin position="236"/>
        <end position="384"/>
    </location>
</feature>
<feature type="region of interest" description="Disordered" evidence="1">
    <location>
        <begin position="1"/>
        <end position="79"/>
    </location>
</feature>
<sequence length="410" mass="43966">MSAAAETTSKVKTTTGDSGAESPTTARPLEMDDDEAQETGVAGEDGNARQTAPATTAAPGTSASPPPPPPPKPVSQTEQNIVTLKEAFPSVDETVVRAVLRASGGKVEPAFHALLEMTDPEAAKNEPQEVPAPARQQQPPQHQERGGMSQVEADELYARQLAEQYDNAGAYEARTANRSRAAPQSPTSNEGDREHSFIDDDLPVIRENLRKGFLDTQTKVNGWITNLKKKIEEGFDEYDEAEAGPRLPQRRQGEGSRDATRRSGDYHRYDADPQVLSDDFAGMGISSEGKPSGTTVPKQTGDGRRVVFKDTDEINMYDASPTARSNDAMSTAAAAAKASKWQPLSKVEPKPMAENDPFSLGDSEDEKESKDKPKEVKADDGDRVKTAAAEAMADSLVDAPKSGETANKKG</sequence>
<dbReference type="Pfam" id="PF02845">
    <property type="entry name" value="CUE"/>
    <property type="match status" value="1"/>
</dbReference>
<feature type="domain" description="CUE" evidence="2">
    <location>
        <begin position="76"/>
        <end position="119"/>
    </location>
</feature>
<feature type="compositionally biased region" description="Basic and acidic residues" evidence="1">
    <location>
        <begin position="251"/>
        <end position="271"/>
    </location>
</feature>
<dbReference type="GO" id="GO:0005737">
    <property type="term" value="C:cytoplasm"/>
    <property type="evidence" value="ECO:0007669"/>
    <property type="project" value="TreeGrafter"/>
</dbReference>
<keyword evidence="4" id="KW-1185">Reference proteome</keyword>
<organism evidence="3 4">
    <name type="scientific">Ophiocordyceps camponoti-floridani</name>
    <dbReference type="NCBI Taxonomy" id="2030778"/>
    <lineage>
        <taxon>Eukaryota</taxon>
        <taxon>Fungi</taxon>
        <taxon>Dikarya</taxon>
        <taxon>Ascomycota</taxon>
        <taxon>Pezizomycotina</taxon>
        <taxon>Sordariomycetes</taxon>
        <taxon>Hypocreomycetidae</taxon>
        <taxon>Hypocreales</taxon>
        <taxon>Ophiocordycipitaceae</taxon>
        <taxon>Ophiocordyceps</taxon>
    </lineage>
</organism>
<evidence type="ECO:0000313" key="4">
    <source>
        <dbReference type="Proteomes" id="UP000562929"/>
    </source>
</evidence>
<dbReference type="PROSITE" id="PS51140">
    <property type="entry name" value="CUE"/>
    <property type="match status" value="1"/>
</dbReference>
<dbReference type="GO" id="GO:0043130">
    <property type="term" value="F:ubiquitin binding"/>
    <property type="evidence" value="ECO:0007669"/>
    <property type="project" value="InterPro"/>
</dbReference>
<name>A0A8H4VH74_9HYPO</name>
<feature type="compositionally biased region" description="Basic and acidic residues" evidence="1">
    <location>
        <begin position="367"/>
        <end position="384"/>
    </location>
</feature>
<protein>
    <submittedName>
        <fullName evidence="3">CUE domain protein</fullName>
    </submittedName>
</protein>
<dbReference type="PANTHER" id="PTHR16461:SF5">
    <property type="entry name" value="TOLL-INTERACTING PROTEIN"/>
    <property type="match status" value="1"/>
</dbReference>